<feature type="compositionally biased region" description="Polar residues" evidence="3">
    <location>
        <begin position="2044"/>
        <end position="2065"/>
    </location>
</feature>
<dbReference type="SMART" id="SM00222">
    <property type="entry name" value="Sec7"/>
    <property type="match status" value="1"/>
</dbReference>
<proteinExistence type="predicted"/>
<evidence type="ECO:0000313" key="5">
    <source>
        <dbReference type="EMBL" id="CAE0404214.1"/>
    </source>
</evidence>
<gene>
    <name evidence="5" type="ORF">ACOF00016_LOCUS2372</name>
</gene>
<reference evidence="5" key="1">
    <citation type="submission" date="2021-01" db="EMBL/GenBank/DDBJ databases">
        <authorList>
            <person name="Corre E."/>
            <person name="Pelletier E."/>
            <person name="Niang G."/>
            <person name="Scheremetjew M."/>
            <person name="Finn R."/>
            <person name="Kale V."/>
            <person name="Holt S."/>
            <person name="Cochrane G."/>
            <person name="Meng A."/>
            <person name="Brown T."/>
            <person name="Cohen L."/>
        </authorList>
    </citation>
    <scope>NUCLEOTIDE SEQUENCE</scope>
    <source>
        <strain evidence="5">CCMP127</strain>
    </source>
</reference>
<dbReference type="InterPro" id="IPR035999">
    <property type="entry name" value="Sec7_dom_sf"/>
</dbReference>
<dbReference type="PANTHER" id="PTHR10663:SF375">
    <property type="entry name" value="LD29171P"/>
    <property type="match status" value="1"/>
</dbReference>
<dbReference type="Pfam" id="PF09324">
    <property type="entry name" value="Sec7-like_HDS"/>
    <property type="match status" value="1"/>
</dbReference>
<dbReference type="GO" id="GO:0032012">
    <property type="term" value="P:regulation of ARF protein signal transduction"/>
    <property type="evidence" value="ECO:0007669"/>
    <property type="project" value="InterPro"/>
</dbReference>
<name>A0A7S3P0R1_9STRA</name>
<dbReference type="Gene3D" id="1.10.1000.11">
    <property type="entry name" value="Arf Nucleotide-binding Site Opener,domain 2"/>
    <property type="match status" value="1"/>
</dbReference>
<feature type="compositionally biased region" description="Polar residues" evidence="3">
    <location>
        <begin position="11"/>
        <end position="32"/>
    </location>
</feature>
<organism evidence="5">
    <name type="scientific">Amphora coffeiformis</name>
    <dbReference type="NCBI Taxonomy" id="265554"/>
    <lineage>
        <taxon>Eukaryota</taxon>
        <taxon>Sar</taxon>
        <taxon>Stramenopiles</taxon>
        <taxon>Ochrophyta</taxon>
        <taxon>Bacillariophyta</taxon>
        <taxon>Bacillariophyceae</taxon>
        <taxon>Bacillariophycidae</taxon>
        <taxon>Thalassiophysales</taxon>
        <taxon>Catenulaceae</taxon>
        <taxon>Amphora</taxon>
    </lineage>
</organism>
<feature type="region of interest" description="Disordered" evidence="3">
    <location>
        <begin position="966"/>
        <end position="1058"/>
    </location>
</feature>
<dbReference type="InterPro" id="IPR032691">
    <property type="entry name" value="Mon2/Sec7/BIG1-like_HUS"/>
</dbReference>
<feature type="domain" description="SEC7" evidence="4">
    <location>
        <begin position="767"/>
        <end position="962"/>
    </location>
</feature>
<feature type="region of interest" description="Disordered" evidence="3">
    <location>
        <begin position="468"/>
        <end position="510"/>
    </location>
</feature>
<feature type="compositionally biased region" description="Polar residues" evidence="3">
    <location>
        <begin position="491"/>
        <end position="510"/>
    </location>
</feature>
<evidence type="ECO:0000259" key="4">
    <source>
        <dbReference type="PROSITE" id="PS50190"/>
    </source>
</evidence>
<dbReference type="EMBL" id="HBIM01002712">
    <property type="protein sequence ID" value="CAE0404214.1"/>
    <property type="molecule type" value="Transcribed_RNA"/>
</dbReference>
<sequence>MASNPADGESSETQPPDTSQQAPEEPPTTESGTDVVPAIDSKGSVEESNQSSEEETTASISSGGDKLLGKLNESKEMNGTATSEERDSPGQKPPPRTAPSGKTAARESQVLEEAFAASETPHSKAKKDPRQTVHPETPIPNTDVALRLLRKFSRKTRPFIAAQYGGSRRASFFSYMFGSKVTDTTYVPYQHLVSTLYADGFPAEEDTETEEDEAAAVVDGTFGMPGDGMERARKAVASYVNVLAQWCHETALQSGRPPKEQQMLQDLVVLAMDTASALVAHGCLDDVLIAVSALPTQPPNLTSTRSESGADEDWKVAGDEDAAVMPAVYLLTQAVLAADFATEKTELVAMKFLLAAGCRISPGSQQAMLRGSYLLQTIRLLYHIFLTTESRANKTTARAALQQLITSVFCRMAQLDMEAVGQQGFDGISPANTATKDGFPSNHHRDAFLVLRSICKLSMRTLPDEKNTQHNHFGLQTSGSHDTWDGGKSAVLSSNSGREGSATPTGSGSKESAQLVYTSAIHPALESKILALDLILYVLLNTDFSEGFIQRSGPQFHAAIRQYLCVSLLKNCTSSDTHVVNLSLRIFVPLMRNFRTILKSEIEAFVTNVFFVILDSKNSPSEHKGIVVRTFEEICSDPSTLAEIFLNYDCDLSAVDLFHRIVNTLSRVARAGLQEPKTSSYFGGPSSSRMEKLRMENRTLRLDAMKALRQVLASLHASIVEPMRKVGSSDSVGEDVVRSASIDEKSVESLEDTNGTAENGTRNLVEAYGSKKKRRAEESEAILRFNQKPAKGIQYAAKCGHIDGEDPVDVARFLLKNKDVLEKTQIGEYLGREPDYQGGFSLKVLHAYVRLMDFTELMFDEAIRFFLSGFRLPGEAQKIDRIMEKFAERFTEQNPDVFPSADVAFILAFSIIMLNTDLHNPAIKEERRMTKDGFLRNNRGICDGQDLPAEFLSSIFDRIKKTPISLKEDDDARERVGDGKGSGPAGLPAALSPTSFFGSHYEEMDRERESNFKKERDHIVRTTESLLKRRRHGSESNKSPAKEKRGSKSVKPPSRFVRTEDSGLRDEYVAPMFEVTWGPALASFSTAMESANGTVGALLAIASDEELEVAAENAAETIEVCLTGFRFAICTAGLCGNDTARDAYMLGLSRFSQLGTGVLLEPRHVRCIQTMLGLAREDGELLGSSWQHVFRSLSEINRFHQLFHLMARNDRAAASAADRRRRKYQEKEAKREARERRKSAIEEGESIGDISESEYMSDDLDSLAESEVFSDDDDFEIVDDMDAKAIDEVNARIIYEGVSEAAIEAIYERSSSLSAVGVKEFVDQLCFVSRIEISVRGSPSKNDLTHVTYRQQHALLSAGEQFHHSQPNIYNLQKLVEVAHYNMDSRPRMIFADLWASIANHLTYTALHSNPALAMYAVDSFRQLSIQFLQRDELEVFEFQKRFLKPLETVMVRSDQPSTKELLLNCIHRIIQVFDTGSEEQKQQKGGLRSGWAPILAILGQGGRDVNHEIAAMSMKILSTEIDRCLKDKFERHVLLNEHFVETTEAILAVASAPHAPIASKAIQMCGALSDFLGDPDVERPQVKRKFMLGAHAPPSQDPSMRDLELWWPILLGLSRCSGDGRIELRHQSLNTLFQIVNQHFFPLSRPNEPSPDDYVQMLQLIFRGIFTPMLENAESEGDEPRIPGLPKDFERIINKPEEQVENADEAAVDVACTGWLETTFDVFMDACIALCKRSIDVFQNSVLVEEIFALFNSCLLSDPGSLAVAGLRRLEQFITSDLDESVVTEDMWATTCHLLRRCLQVRGLPSKPNAARAPNGQGESKSEEDEYLASVREFIIEDRLLGERRYVGSNAILVIGTLLSTERYAMAMGFRWKLFLISGLGRGIQEWEHAARLIQQHGNKKGEKIEFPPPDFRETALYGRKWMNHFLLNLASMKEVVQAPADADAKTNRHTAAQKLVVDETQGLLTRFLDAERTASQYRHEDADEKLHARLVALVLELLKGYINMNSDHLKDMTWISPVLLSSCIQSKNENVRNSVQKLVQLTSPASSNNLPDTASSSKTQSQPFGPASPNVETNEGIEEQSEATKEPPVDPAVDGEGDTQAGQPSPTSAVDSEEPTPTPA</sequence>
<dbReference type="GO" id="GO:0005085">
    <property type="term" value="F:guanyl-nucleotide exchange factor activity"/>
    <property type="evidence" value="ECO:0007669"/>
    <property type="project" value="InterPro"/>
</dbReference>
<dbReference type="CDD" id="cd00171">
    <property type="entry name" value="Sec7"/>
    <property type="match status" value="1"/>
</dbReference>
<dbReference type="SUPFAM" id="SSF48371">
    <property type="entry name" value="ARM repeat"/>
    <property type="match status" value="1"/>
</dbReference>
<dbReference type="GO" id="GO:0005737">
    <property type="term" value="C:cytoplasm"/>
    <property type="evidence" value="ECO:0007669"/>
    <property type="project" value="UniProtKB-SubCell"/>
</dbReference>
<evidence type="ECO:0000256" key="2">
    <source>
        <dbReference type="ARBA" id="ARBA00022490"/>
    </source>
</evidence>
<feature type="region of interest" description="Disordered" evidence="3">
    <location>
        <begin position="1216"/>
        <end position="1244"/>
    </location>
</feature>
<dbReference type="SUPFAM" id="SSF48425">
    <property type="entry name" value="Sec7 domain"/>
    <property type="match status" value="1"/>
</dbReference>
<dbReference type="InterPro" id="IPR023394">
    <property type="entry name" value="Sec7_C_sf"/>
</dbReference>
<dbReference type="PANTHER" id="PTHR10663">
    <property type="entry name" value="GUANYL-NUCLEOTIDE EXCHANGE FACTOR"/>
    <property type="match status" value="1"/>
</dbReference>
<keyword evidence="2" id="KW-0963">Cytoplasm</keyword>
<dbReference type="PROSITE" id="PS50190">
    <property type="entry name" value="SEC7"/>
    <property type="match status" value="1"/>
</dbReference>
<accession>A0A7S3P0R1</accession>
<dbReference type="FunFam" id="1.10.1000.11:FF:000003">
    <property type="entry name" value="Brefeldin A-inhibited guanine nucleotide-exchange protein 1"/>
    <property type="match status" value="1"/>
</dbReference>
<evidence type="ECO:0000256" key="1">
    <source>
        <dbReference type="ARBA" id="ARBA00004496"/>
    </source>
</evidence>
<feature type="compositionally biased region" description="Basic and acidic residues" evidence="3">
    <location>
        <begin position="1000"/>
        <end position="1021"/>
    </location>
</feature>
<evidence type="ECO:0000256" key="3">
    <source>
        <dbReference type="SAM" id="MobiDB-lite"/>
    </source>
</evidence>
<feature type="compositionally biased region" description="Basic and acidic residues" evidence="3">
    <location>
        <begin position="966"/>
        <end position="978"/>
    </location>
</feature>
<dbReference type="Gene3D" id="1.10.220.20">
    <property type="match status" value="1"/>
</dbReference>
<feature type="compositionally biased region" description="Low complexity" evidence="3">
    <location>
        <begin position="46"/>
        <end position="62"/>
    </location>
</feature>
<dbReference type="InterPro" id="IPR015403">
    <property type="entry name" value="Mon2/Sec7/BIG1-like_HDS"/>
</dbReference>
<dbReference type="InterPro" id="IPR000904">
    <property type="entry name" value="Sec7_dom"/>
</dbReference>
<dbReference type="Pfam" id="PF12783">
    <property type="entry name" value="Sec7-like_HUS"/>
    <property type="match status" value="1"/>
</dbReference>
<comment type="subcellular location">
    <subcellularLocation>
        <location evidence="1">Cytoplasm</location>
    </subcellularLocation>
</comment>
<feature type="compositionally biased region" description="Basic and acidic residues" evidence="3">
    <location>
        <begin position="1225"/>
        <end position="1241"/>
    </location>
</feature>
<feature type="compositionally biased region" description="Polar residues" evidence="3">
    <location>
        <begin position="2102"/>
        <end position="2112"/>
    </location>
</feature>
<dbReference type="Pfam" id="PF01369">
    <property type="entry name" value="Sec7"/>
    <property type="match status" value="1"/>
</dbReference>
<dbReference type="InterPro" id="IPR016024">
    <property type="entry name" value="ARM-type_fold"/>
</dbReference>
<protein>
    <recommendedName>
        <fullName evidence="4">SEC7 domain-containing protein</fullName>
    </recommendedName>
</protein>
<feature type="compositionally biased region" description="Polar residues" evidence="3">
    <location>
        <begin position="470"/>
        <end position="481"/>
    </location>
</feature>
<feature type="region of interest" description="Disordered" evidence="3">
    <location>
        <begin position="2044"/>
        <end position="2122"/>
    </location>
</feature>
<feature type="region of interest" description="Disordered" evidence="3">
    <location>
        <begin position="1"/>
        <end position="141"/>
    </location>
</feature>